<dbReference type="Proteomes" id="UP000199382">
    <property type="component" value="Unassembled WGS sequence"/>
</dbReference>
<dbReference type="CDD" id="cd06533">
    <property type="entry name" value="Glyco_transf_WecG_TagA"/>
    <property type="match status" value="1"/>
</dbReference>
<dbReference type="AlphaFoldDB" id="A0A1G9FY38"/>
<dbReference type="InterPro" id="IPR004629">
    <property type="entry name" value="WecG_TagA_CpsF"/>
</dbReference>
<protein>
    <submittedName>
        <fullName evidence="4">Polymer biosynthesis protein, WecB/TagA/CpsF family</fullName>
    </submittedName>
</protein>
<proteinExistence type="predicted"/>
<dbReference type="EMBL" id="FNEK01000060">
    <property type="protein sequence ID" value="SDK93272.1"/>
    <property type="molecule type" value="Genomic_DNA"/>
</dbReference>
<evidence type="ECO:0000256" key="3">
    <source>
        <dbReference type="SAM" id="MobiDB-lite"/>
    </source>
</evidence>
<evidence type="ECO:0000256" key="2">
    <source>
        <dbReference type="ARBA" id="ARBA00022679"/>
    </source>
</evidence>
<gene>
    <name evidence="4" type="ORF">SAMN04488026_106012</name>
</gene>
<dbReference type="Pfam" id="PF03808">
    <property type="entry name" value="Glyco_tran_WecG"/>
    <property type="match status" value="1"/>
</dbReference>
<sequence>MATTASITIPDRQEADGRERNLASRGEGRNAQPCVALPLQAGTRYSVPLTHATAADLLADLERLLVGGKGFAAATVNLDHLVKLRQSEAFRRAYSGHSHVVADGNPIVWLSRLSGQPVTLVPGSELIEPLADMAARTGIPVGFFGATANSLESSSVELERRYPGLSVATRIAPPNGFDPSGEEADARIAEMARSPARLWLLALGAPKQEIFAVRAWQKLPDRGFLSIGAGLDFISGEQVRAPALIRALALEWAWRMASNPRRLAPRYARCAAALPGLASAAWKQRRMEERC</sequence>
<dbReference type="PANTHER" id="PTHR34136">
    <property type="match status" value="1"/>
</dbReference>
<accession>A0A1G9FY38</accession>
<evidence type="ECO:0000256" key="1">
    <source>
        <dbReference type="ARBA" id="ARBA00022676"/>
    </source>
</evidence>
<feature type="compositionally biased region" description="Basic and acidic residues" evidence="3">
    <location>
        <begin position="11"/>
        <end position="28"/>
    </location>
</feature>
<name>A0A1G9FY38_9RHOB</name>
<dbReference type="OrthoDB" id="9771846at2"/>
<keyword evidence="1" id="KW-0328">Glycosyltransferase</keyword>
<evidence type="ECO:0000313" key="5">
    <source>
        <dbReference type="Proteomes" id="UP000199382"/>
    </source>
</evidence>
<organism evidence="4 5">
    <name type="scientific">Aliiruegeria lutimaris</name>
    <dbReference type="NCBI Taxonomy" id="571298"/>
    <lineage>
        <taxon>Bacteria</taxon>
        <taxon>Pseudomonadati</taxon>
        <taxon>Pseudomonadota</taxon>
        <taxon>Alphaproteobacteria</taxon>
        <taxon>Rhodobacterales</taxon>
        <taxon>Roseobacteraceae</taxon>
        <taxon>Aliiruegeria</taxon>
    </lineage>
</organism>
<dbReference type="PANTHER" id="PTHR34136:SF1">
    <property type="entry name" value="UDP-N-ACETYL-D-MANNOSAMINURONIC ACID TRANSFERASE"/>
    <property type="match status" value="1"/>
</dbReference>
<dbReference type="NCBIfam" id="TIGR00696">
    <property type="entry name" value="wecG_tagA_cpsF"/>
    <property type="match status" value="1"/>
</dbReference>
<feature type="region of interest" description="Disordered" evidence="3">
    <location>
        <begin position="1"/>
        <end position="29"/>
    </location>
</feature>
<reference evidence="4 5" key="1">
    <citation type="submission" date="2016-10" db="EMBL/GenBank/DDBJ databases">
        <authorList>
            <person name="de Groot N.N."/>
        </authorList>
    </citation>
    <scope>NUCLEOTIDE SEQUENCE [LARGE SCALE GENOMIC DNA]</scope>
    <source>
        <strain evidence="4 5">DSM 25294</strain>
    </source>
</reference>
<evidence type="ECO:0000313" key="4">
    <source>
        <dbReference type="EMBL" id="SDK93272.1"/>
    </source>
</evidence>
<dbReference type="STRING" id="571298.SAMN04488026_106012"/>
<keyword evidence="2" id="KW-0808">Transferase</keyword>
<keyword evidence="5" id="KW-1185">Reference proteome</keyword>
<dbReference type="GO" id="GO:0016758">
    <property type="term" value="F:hexosyltransferase activity"/>
    <property type="evidence" value="ECO:0007669"/>
    <property type="project" value="TreeGrafter"/>
</dbReference>